<gene>
    <name evidence="2" type="ORF">METZ01_LOCUS59327</name>
</gene>
<organism evidence="2">
    <name type="scientific">marine metagenome</name>
    <dbReference type="NCBI Taxonomy" id="408172"/>
    <lineage>
        <taxon>unclassified sequences</taxon>
        <taxon>metagenomes</taxon>
        <taxon>ecological metagenomes</taxon>
    </lineage>
</organism>
<dbReference type="Gene3D" id="2.60.120.620">
    <property type="entry name" value="q2cbj1_9rhob like domain"/>
    <property type="match status" value="1"/>
</dbReference>
<reference evidence="2" key="1">
    <citation type="submission" date="2018-05" db="EMBL/GenBank/DDBJ databases">
        <authorList>
            <person name="Lanie J.A."/>
            <person name="Ng W.-L."/>
            <person name="Kazmierczak K.M."/>
            <person name="Andrzejewski T.M."/>
            <person name="Davidsen T.M."/>
            <person name="Wayne K.J."/>
            <person name="Tettelin H."/>
            <person name="Glass J.I."/>
            <person name="Rusch D."/>
            <person name="Podicherti R."/>
            <person name="Tsui H.-C.T."/>
            <person name="Winkler M.E."/>
        </authorList>
    </citation>
    <scope>NUCLEOTIDE SEQUENCE</scope>
</reference>
<evidence type="ECO:0000313" key="2">
    <source>
        <dbReference type="EMBL" id="SVA06473.1"/>
    </source>
</evidence>
<evidence type="ECO:0000259" key="1">
    <source>
        <dbReference type="Pfam" id="PF13640"/>
    </source>
</evidence>
<accession>A0A381SYM1</accession>
<proteinExistence type="predicted"/>
<dbReference type="AlphaFoldDB" id="A0A381SYM1"/>
<protein>
    <recommendedName>
        <fullName evidence="1">Prolyl 4-hydroxylase alpha subunit Fe(2+) 2OG dioxygenase domain-containing protein</fullName>
    </recommendedName>
</protein>
<dbReference type="EMBL" id="UINC01003455">
    <property type="protein sequence ID" value="SVA06473.1"/>
    <property type="molecule type" value="Genomic_DNA"/>
</dbReference>
<dbReference type="Pfam" id="PF13640">
    <property type="entry name" value="2OG-FeII_Oxy_3"/>
    <property type="match status" value="1"/>
</dbReference>
<sequence>MQYKVMPKHKEYILPTTSLIGGWYIPSGICDGLINLFKENKQAQKPGVVGFTSKINKEVKDSIDIGLDPNWSEPRFVKYKNTLKECVGLYEEKYPEVKEFERYGMVEGGNLQYYPPGGGYFTKHCERTSRHENRCLVWMTYLNDVPNGGTHFKYQNATTPAEKGLTLIWPTDFTHTHSGQISKTHEKYIITGWFGYQL</sequence>
<dbReference type="InterPro" id="IPR044862">
    <property type="entry name" value="Pro_4_hyd_alph_FE2OG_OXY"/>
</dbReference>
<feature type="domain" description="Prolyl 4-hydroxylase alpha subunit Fe(2+) 2OG dioxygenase" evidence="1">
    <location>
        <begin position="111"/>
        <end position="194"/>
    </location>
</feature>
<name>A0A381SYM1_9ZZZZ</name>